<dbReference type="OrthoDB" id="67718at2157"/>
<evidence type="ECO:0000313" key="3">
    <source>
        <dbReference type="Proteomes" id="UP000232806"/>
    </source>
</evidence>
<reference evidence="2 3" key="1">
    <citation type="submission" date="2016-10" db="EMBL/GenBank/DDBJ databases">
        <title>Comparative genomics between deep and shallow subseafloor isolates.</title>
        <authorList>
            <person name="Ishii S."/>
            <person name="Miller J.R."/>
            <person name="Sutton G."/>
            <person name="Suzuki S."/>
            <person name="Methe B."/>
            <person name="Inagaki F."/>
            <person name="Imachi H."/>
        </authorList>
    </citation>
    <scope>NUCLEOTIDE SEQUENCE [LARGE SCALE GENOMIC DNA]</scope>
    <source>
        <strain evidence="2 3">MO-MB1</strain>
    </source>
</reference>
<dbReference type="Pfam" id="PF04411">
    <property type="entry name" value="PDDEXK_7"/>
    <property type="match status" value="1"/>
</dbReference>
<dbReference type="InterPro" id="IPR018633">
    <property type="entry name" value="DUF2357"/>
</dbReference>
<sequence length="629" mass="74314">MVGQQIKLKLRSETGQVLGFLVLKTNDKNLVEKNKFKVDGIKFINVPRVQKPDNQTSIQYLDSYDNNHLSPLMLLEETRYDVMFETTLHVESDEHVGIFPTLHKDNSLKFSVFDRLNFDLSSGNESRFIGILNFHSFVGKSFLDVEVNGIRSEPVPIEVRSKKIKYYEQYPHMIADLSEVASGLIYEMDSPLYQNLGFEQSKRETLYEDFMFLEYLFRPENFPSSYDYIVRNLYSLLVAYLEDVPSTFASNIGPSEMIDIISRPEHLYHTNHLPNDWPDTMRGYVPDVISQRFYHENIDTPENRLLKYFLESLDKVINQLLSSIEDNDGYIKDQLLFYKQQVQDYLSDRWTAEVGRMDYLPLNSQVLQKKEGYRDIFKYFLNFELAFRLEWEEVEDKIKGYERKLSELYEYWCYFKLIKVLNKLSGKKLSYNDLYTLNKDNWSIKVKKGTKSVQQFILQIDNQEIYTELMYNRLFSNNTLFKSYSLPFRPDYTLLIEYNSEHYFVHFDAKYRSEGEVLAFYENIPQEQLNEDDHNQAIENEIEKRDLEEETRRKFKYGDLYKMHTYKDAILKTEGAYVLYPGDDCKIFKVNGNEPIPSVGAFPLTPGKNGIEEDELTLFLKAVLKNIIN</sequence>
<dbReference type="RefSeq" id="WP_100906290.1">
    <property type="nucleotide sequence ID" value="NZ_CP017766.1"/>
</dbReference>
<accession>A0A2H4VE00</accession>
<dbReference type="Pfam" id="PF09823">
    <property type="entry name" value="DUF2357"/>
    <property type="match status" value="1"/>
</dbReference>
<evidence type="ECO:0000313" key="2">
    <source>
        <dbReference type="EMBL" id="AUB56314.1"/>
    </source>
</evidence>
<protein>
    <recommendedName>
        <fullName evidence="1">DUF2357 domain-containing protein</fullName>
    </recommendedName>
</protein>
<dbReference type="InterPro" id="IPR007505">
    <property type="entry name" value="PDDEXK_7"/>
</dbReference>
<name>A0A2H4VE00_9EURY</name>
<dbReference type="GeneID" id="35121938"/>
<dbReference type="AlphaFoldDB" id="A0A2H4VE00"/>
<dbReference type="EMBL" id="CP017766">
    <property type="protein sequence ID" value="AUB56314.1"/>
    <property type="molecule type" value="Genomic_DNA"/>
</dbReference>
<dbReference type="Proteomes" id="UP000232806">
    <property type="component" value="Chromosome"/>
</dbReference>
<gene>
    <name evidence="2" type="ORF">BK007_10005</name>
</gene>
<evidence type="ECO:0000259" key="1">
    <source>
        <dbReference type="Pfam" id="PF09823"/>
    </source>
</evidence>
<organism evidence="2 3">
    <name type="scientific">Methanobacterium subterraneum</name>
    <dbReference type="NCBI Taxonomy" id="59277"/>
    <lineage>
        <taxon>Archaea</taxon>
        <taxon>Methanobacteriati</taxon>
        <taxon>Methanobacteriota</taxon>
        <taxon>Methanomada group</taxon>
        <taxon>Methanobacteria</taxon>
        <taxon>Methanobacteriales</taxon>
        <taxon>Methanobacteriaceae</taxon>
        <taxon>Methanobacterium</taxon>
    </lineage>
</organism>
<proteinExistence type="predicted"/>
<feature type="domain" description="DUF2357" evidence="1">
    <location>
        <begin position="129"/>
        <end position="380"/>
    </location>
</feature>